<feature type="domain" description="OmpR/PhoB-type" evidence="4">
    <location>
        <begin position="1"/>
        <end position="95"/>
    </location>
</feature>
<dbReference type="InterPro" id="IPR016032">
    <property type="entry name" value="Sig_transdc_resp-reg_C-effctor"/>
</dbReference>
<dbReference type="Pfam" id="PF13424">
    <property type="entry name" value="TPR_12"/>
    <property type="match status" value="3"/>
</dbReference>
<accession>W9DZ47</accession>
<dbReference type="SUPFAM" id="SSF48452">
    <property type="entry name" value="TPR-like"/>
    <property type="match status" value="4"/>
</dbReference>
<dbReference type="CDD" id="cd15831">
    <property type="entry name" value="BTAD"/>
    <property type="match status" value="1"/>
</dbReference>
<dbReference type="Proteomes" id="UP000019485">
    <property type="component" value="Unassembled WGS sequence"/>
</dbReference>
<dbReference type="SMART" id="SM00028">
    <property type="entry name" value="TPR"/>
    <property type="match status" value="9"/>
</dbReference>
<keyword evidence="6" id="KW-1185">Reference proteome</keyword>
<dbReference type="SMART" id="SM00862">
    <property type="entry name" value="Trans_reg_C"/>
    <property type="match status" value="1"/>
</dbReference>
<dbReference type="PANTHER" id="PTHR47691:SF3">
    <property type="entry name" value="HTH-TYPE TRANSCRIPTIONAL REGULATOR RV0890C-RELATED"/>
    <property type="match status" value="1"/>
</dbReference>
<dbReference type="GO" id="GO:0043531">
    <property type="term" value="F:ADP binding"/>
    <property type="evidence" value="ECO:0007669"/>
    <property type="project" value="InterPro"/>
</dbReference>
<evidence type="ECO:0000259" key="4">
    <source>
        <dbReference type="PROSITE" id="PS51755"/>
    </source>
</evidence>
<dbReference type="InterPro" id="IPR036388">
    <property type="entry name" value="WH-like_DNA-bd_sf"/>
</dbReference>
<dbReference type="HOGENOM" id="CLU_004665_2_0_11"/>
<dbReference type="SUPFAM" id="SSF52540">
    <property type="entry name" value="P-loop containing nucleoside triphosphate hydrolases"/>
    <property type="match status" value="1"/>
</dbReference>
<reference evidence="5 6" key="1">
    <citation type="submission" date="2013-08" db="EMBL/GenBank/DDBJ databases">
        <authorList>
            <consortium name="DOE Joint Genome Institute"/>
            <person name="Eisen J."/>
            <person name="Huntemann M."/>
            <person name="Han J."/>
            <person name="Chen A."/>
            <person name="Kyrpides N."/>
            <person name="Mavromatis K."/>
            <person name="Markowitz V."/>
            <person name="Palaniappan K."/>
            <person name="Ivanova N."/>
            <person name="Schaumberg A."/>
            <person name="Pati A."/>
            <person name="Liolios K."/>
            <person name="Nordberg H.P."/>
            <person name="Cantor M.N."/>
            <person name="Hua S.X."/>
            <person name="Woyke T."/>
        </authorList>
    </citation>
    <scope>NUCLEOTIDE SEQUENCE [LARGE SCALE GENOMIC DNA]</scope>
    <source>
        <strain evidence="5 6">DSM 44927</strain>
    </source>
</reference>
<sequence length="1133" mass="121189">MALRFGLLGPLMLADGAGDEAVPVDGARLRVLFAALLLRANAAVSTEELAETVWDGDPPPGAARTLRSHVGRLRRLLGPEGERVEARAPGYLIRVEPQELDVLEFERLCRAVGASRREHAWKAAEDAADEALRLWRGDPLVDVPSQLLRDNVVPWLERMRIELVEDRAEAGLSLGRHEALVADLRETVAAYPLRERLRGQLMLALHLSGRRAEALAAYQDARRELVAKLGAEPGPHLRGLHERILADEVEEVVPSDAAKSAGTPKRVTPRQLPAAAGYFTGRREELDRIIGLVDPPRSADVPGGTVVISAIDGMAGVGKTALAVHAAYRLADAFPDGHLFVDLHGHTKGVPPREPAAALGTLLQALGMPAPQIPADLEACAALYRDRLAGSRTLIVLDNALDEAQVRPLLPGAPGCLVLITSRRRLKGLHDAQVVALDVLPERDAVGLLRTLISSVDATADEPTLTEIAELCGRLPLALRIVGALLRHRPAWTAHYLAGLLRDERGRLATLADGDHDLAVVLDVSYLGLGEQHRRLLRRLALLPGPDFDAFTAAALLGSDYVAAARQLEDLVDHSLLIAYLPGRYRLHDLIRAYARGLSEADPEPERADALDRLLHYYAHTALRASVPIARHPRPGPTGSAPIHSPALSDPDAARAWLRAERENLEAAHTLARSLGLDRHAVALAAGMAEILQTDGPLTRSLDLHQAAVETAERRGWAAAHATALGELGSVRRLTGDLSGAAQAETRALEIWRAVGDRHGEAAALTELGKVWCLTGDYPGATAVHARALEIYREIGQRLGEAAALAELGRVRLLTGDYLEAAEKCTLGLTLFGEIGHPLGEADCLIGLGRVRLVMGELPGAGDALARALEIYRAVGHRHGEASALILSGNVRRLTGDLSGAADVAALALEIYREIGHHHGQADALGDLGRVRVATGDPSGAEDAFARALEIYRTIGHRHGQGNVLIELGGVRRLNADLSGAADAATLALEIYHGIGHRHGEGSALVELGRVQLAAGDPPGARDTIARALEIFSETGNRNAEAWSLNFYAAAVAAGGDQAGALTLYERARAVNQELDKPDDEALAHEGLGECRLSLGETESGLDDLRRALALYERLGMTPDAERIRQRLAACHA</sequence>
<dbReference type="InterPro" id="IPR019734">
    <property type="entry name" value="TPR_rpt"/>
</dbReference>
<dbReference type="PANTHER" id="PTHR47691">
    <property type="entry name" value="REGULATOR-RELATED"/>
    <property type="match status" value="1"/>
</dbReference>
<dbReference type="EMBL" id="AZAN01000001">
    <property type="protein sequence ID" value="ETA71073.1"/>
    <property type="molecule type" value="Genomic_DNA"/>
</dbReference>
<proteinExistence type="inferred from homology"/>
<keyword evidence="2 3" id="KW-0238">DNA-binding</keyword>
<dbReference type="PROSITE" id="PS51755">
    <property type="entry name" value="OMPR_PHOB"/>
    <property type="match status" value="1"/>
</dbReference>
<dbReference type="SUPFAM" id="SSF46894">
    <property type="entry name" value="C-terminal effector domain of the bipartite response regulators"/>
    <property type="match status" value="1"/>
</dbReference>
<dbReference type="PATRIC" id="fig|479430.3.peg.99"/>
<evidence type="ECO:0000256" key="1">
    <source>
        <dbReference type="ARBA" id="ARBA00005820"/>
    </source>
</evidence>
<evidence type="ECO:0000313" key="5">
    <source>
        <dbReference type="EMBL" id="ETA71073.1"/>
    </source>
</evidence>
<evidence type="ECO:0000256" key="2">
    <source>
        <dbReference type="ARBA" id="ARBA00023125"/>
    </source>
</evidence>
<dbReference type="GO" id="GO:0000160">
    <property type="term" value="P:phosphorelay signal transduction system"/>
    <property type="evidence" value="ECO:0007669"/>
    <property type="project" value="InterPro"/>
</dbReference>
<comment type="similarity">
    <text evidence="1">Belongs to the AfsR/DnrI/RedD regulatory family.</text>
</comment>
<dbReference type="AlphaFoldDB" id="W9DZ47"/>
<gene>
    <name evidence="5" type="ORF">ActroDRAFT_0095</name>
</gene>
<protein>
    <submittedName>
        <fullName evidence="5">DNA-binding transcriptional activator of the SARP family</fullName>
    </submittedName>
</protein>
<dbReference type="Gene3D" id="1.10.10.10">
    <property type="entry name" value="Winged helix-like DNA-binding domain superfamily/Winged helix DNA-binding domain"/>
    <property type="match status" value="1"/>
</dbReference>
<dbReference type="Pfam" id="PF00486">
    <property type="entry name" value="Trans_reg_C"/>
    <property type="match status" value="1"/>
</dbReference>
<name>W9DZ47_9ACTN</name>
<feature type="DNA-binding region" description="OmpR/PhoB-type" evidence="3">
    <location>
        <begin position="1"/>
        <end position="95"/>
    </location>
</feature>
<dbReference type="GO" id="GO:0003677">
    <property type="term" value="F:DNA binding"/>
    <property type="evidence" value="ECO:0007669"/>
    <property type="project" value="UniProtKB-UniRule"/>
</dbReference>
<dbReference type="PRINTS" id="PR00364">
    <property type="entry name" value="DISEASERSIST"/>
</dbReference>
<dbReference type="InterPro" id="IPR011990">
    <property type="entry name" value="TPR-like_helical_dom_sf"/>
</dbReference>
<dbReference type="GO" id="GO:0006355">
    <property type="term" value="P:regulation of DNA-templated transcription"/>
    <property type="evidence" value="ECO:0007669"/>
    <property type="project" value="InterPro"/>
</dbReference>
<dbReference type="Pfam" id="PF25872">
    <property type="entry name" value="HTH_77"/>
    <property type="match status" value="1"/>
</dbReference>
<dbReference type="InterPro" id="IPR027417">
    <property type="entry name" value="P-loop_NTPase"/>
</dbReference>
<organism evidence="5 6">
    <name type="scientific">Actinospica robiniae DSM 44927</name>
    <dbReference type="NCBI Taxonomy" id="479430"/>
    <lineage>
        <taxon>Bacteria</taxon>
        <taxon>Bacillati</taxon>
        <taxon>Actinomycetota</taxon>
        <taxon>Actinomycetes</taxon>
        <taxon>Catenulisporales</taxon>
        <taxon>Actinospicaceae</taxon>
        <taxon>Actinospica</taxon>
    </lineage>
</organism>
<dbReference type="InterPro" id="IPR005158">
    <property type="entry name" value="BTAD"/>
</dbReference>
<dbReference type="RefSeq" id="WP_157435613.1">
    <property type="nucleotide sequence ID" value="NZ_KI632511.1"/>
</dbReference>
<dbReference type="OrthoDB" id="4326794at2"/>
<dbReference type="InterPro" id="IPR001867">
    <property type="entry name" value="OmpR/PhoB-type_DNA-bd"/>
</dbReference>
<dbReference type="Gene3D" id="1.25.40.10">
    <property type="entry name" value="Tetratricopeptide repeat domain"/>
    <property type="match status" value="4"/>
</dbReference>
<dbReference type="SMART" id="SM01043">
    <property type="entry name" value="BTAD"/>
    <property type="match status" value="1"/>
</dbReference>
<dbReference type="InterPro" id="IPR058852">
    <property type="entry name" value="HTH_77"/>
</dbReference>
<comment type="caution">
    <text evidence="5">The sequence shown here is derived from an EMBL/GenBank/DDBJ whole genome shotgun (WGS) entry which is preliminary data.</text>
</comment>
<dbReference type="Pfam" id="PF03704">
    <property type="entry name" value="BTAD"/>
    <property type="match status" value="1"/>
</dbReference>
<evidence type="ECO:0000256" key="3">
    <source>
        <dbReference type="PROSITE-ProRule" id="PRU01091"/>
    </source>
</evidence>
<evidence type="ECO:0000313" key="6">
    <source>
        <dbReference type="Proteomes" id="UP000019485"/>
    </source>
</evidence>